<evidence type="ECO:0000256" key="1">
    <source>
        <dbReference type="SAM" id="MobiDB-lite"/>
    </source>
</evidence>
<protein>
    <submittedName>
        <fullName evidence="2">Uncharacterized protein</fullName>
    </submittedName>
</protein>
<proteinExistence type="predicted"/>
<sequence>LPWPAAFGTLTDRGESKRNPLAEQSGGHGIDGEERRDEAQGARRRGPRFSRIRLMLLLCCRSRSRKQNQRKSQTSRLHMVGNLLAWSFGDSFGGGGYGPGPYRIPGGFGGSSGGYGVGAGEFGGGYGGFDRGLCGILGESSLGYSSRLGSYG</sequence>
<feature type="region of interest" description="Disordered" evidence="1">
    <location>
        <begin position="1"/>
        <end position="47"/>
    </location>
</feature>
<organism evidence="2 3">
    <name type="scientific">Ensete ventricosum</name>
    <name type="common">Abyssinian banana</name>
    <name type="synonym">Musa ensete</name>
    <dbReference type="NCBI Taxonomy" id="4639"/>
    <lineage>
        <taxon>Eukaryota</taxon>
        <taxon>Viridiplantae</taxon>
        <taxon>Streptophyta</taxon>
        <taxon>Embryophyta</taxon>
        <taxon>Tracheophyta</taxon>
        <taxon>Spermatophyta</taxon>
        <taxon>Magnoliopsida</taxon>
        <taxon>Liliopsida</taxon>
        <taxon>Zingiberales</taxon>
        <taxon>Musaceae</taxon>
        <taxon>Ensete</taxon>
    </lineage>
</organism>
<feature type="non-terminal residue" evidence="2">
    <location>
        <position position="1"/>
    </location>
</feature>
<accession>A0A427A867</accession>
<reference evidence="2 3" key="1">
    <citation type="journal article" date="2014" name="Agronomy (Basel)">
        <title>A Draft Genome Sequence for Ensete ventricosum, the Drought-Tolerant Tree Against Hunger.</title>
        <authorList>
            <person name="Harrison J."/>
            <person name="Moore K.A."/>
            <person name="Paszkiewicz K."/>
            <person name="Jones T."/>
            <person name="Grant M."/>
            <person name="Ambacheew D."/>
            <person name="Muzemil S."/>
            <person name="Studholme D.J."/>
        </authorList>
    </citation>
    <scope>NUCLEOTIDE SEQUENCE [LARGE SCALE GENOMIC DNA]</scope>
</reference>
<evidence type="ECO:0000313" key="2">
    <source>
        <dbReference type="EMBL" id="RRT72371.1"/>
    </source>
</evidence>
<comment type="caution">
    <text evidence="2">The sequence shown here is derived from an EMBL/GenBank/DDBJ whole genome shotgun (WGS) entry which is preliminary data.</text>
</comment>
<name>A0A427A867_ENSVE</name>
<dbReference type="Proteomes" id="UP000287651">
    <property type="component" value="Unassembled WGS sequence"/>
</dbReference>
<evidence type="ECO:0000313" key="3">
    <source>
        <dbReference type="Proteomes" id="UP000287651"/>
    </source>
</evidence>
<dbReference type="AlphaFoldDB" id="A0A427A867"/>
<feature type="compositionally biased region" description="Basic and acidic residues" evidence="1">
    <location>
        <begin position="30"/>
        <end position="41"/>
    </location>
</feature>
<gene>
    <name evidence="2" type="ORF">B296_00005058</name>
</gene>
<dbReference type="EMBL" id="AMZH03003424">
    <property type="protein sequence ID" value="RRT72371.1"/>
    <property type="molecule type" value="Genomic_DNA"/>
</dbReference>